<evidence type="ECO:0000313" key="3">
    <source>
        <dbReference type="RefSeq" id="XP_025075080.1"/>
    </source>
</evidence>
<keyword evidence="2" id="KW-1185">Reference proteome</keyword>
<dbReference type="GeneID" id="112552899"/>
<dbReference type="RefSeq" id="XP_025075080.1">
    <property type="nucleotide sequence ID" value="XM_025219295.1"/>
</dbReference>
<accession>A0A8N1S8C9</accession>
<reference evidence="3" key="1">
    <citation type="submission" date="2025-08" db="UniProtKB">
        <authorList>
            <consortium name="RefSeq"/>
        </authorList>
    </citation>
    <scope>IDENTIFICATION</scope>
</reference>
<proteinExistence type="predicted"/>
<dbReference type="Proteomes" id="UP000504615">
    <property type="component" value="Unplaced"/>
</dbReference>
<protein>
    <submittedName>
        <fullName evidence="3">Uncharacterized protein LOC112552899</fullName>
    </submittedName>
</protein>
<sequence length="135" mass="14590">MLTGNHCYMLASLLLLFGCVQGTGKSARHLRGYISKSLDDKCMAGIIRNPIYKQKETFCVKKIPRKIIIIYVNFSNHLIFNISSSISSSDSSNSINKSISTSKSISISKSSGSSSSNINKSISISISKSSSSIIS</sequence>
<keyword evidence="1" id="KW-0732">Signal</keyword>
<name>A0A8N1S8C9_9HYME</name>
<gene>
    <name evidence="3" type="primary">LOC112552899</name>
</gene>
<organism evidence="2 3">
    <name type="scientific">Pogonomyrmex barbatus</name>
    <name type="common">red harvester ant</name>
    <dbReference type="NCBI Taxonomy" id="144034"/>
    <lineage>
        <taxon>Eukaryota</taxon>
        <taxon>Metazoa</taxon>
        <taxon>Ecdysozoa</taxon>
        <taxon>Arthropoda</taxon>
        <taxon>Hexapoda</taxon>
        <taxon>Insecta</taxon>
        <taxon>Pterygota</taxon>
        <taxon>Neoptera</taxon>
        <taxon>Endopterygota</taxon>
        <taxon>Hymenoptera</taxon>
        <taxon>Apocrita</taxon>
        <taxon>Aculeata</taxon>
        <taxon>Formicoidea</taxon>
        <taxon>Formicidae</taxon>
        <taxon>Myrmicinae</taxon>
        <taxon>Pogonomyrmex</taxon>
    </lineage>
</organism>
<feature type="chain" id="PRO_5035430644" evidence="1">
    <location>
        <begin position="23"/>
        <end position="135"/>
    </location>
</feature>
<evidence type="ECO:0000313" key="2">
    <source>
        <dbReference type="Proteomes" id="UP000504615"/>
    </source>
</evidence>
<feature type="signal peptide" evidence="1">
    <location>
        <begin position="1"/>
        <end position="22"/>
    </location>
</feature>
<dbReference type="AlphaFoldDB" id="A0A8N1S8C9"/>
<evidence type="ECO:0000256" key="1">
    <source>
        <dbReference type="SAM" id="SignalP"/>
    </source>
</evidence>